<accession>A0ABR0SHC0</accession>
<organism evidence="1 2">
    <name type="scientific">Cladobotryum mycophilum</name>
    <dbReference type="NCBI Taxonomy" id="491253"/>
    <lineage>
        <taxon>Eukaryota</taxon>
        <taxon>Fungi</taxon>
        <taxon>Dikarya</taxon>
        <taxon>Ascomycota</taxon>
        <taxon>Pezizomycotina</taxon>
        <taxon>Sordariomycetes</taxon>
        <taxon>Hypocreomycetidae</taxon>
        <taxon>Hypocreales</taxon>
        <taxon>Hypocreaceae</taxon>
        <taxon>Cladobotryum</taxon>
    </lineage>
</organism>
<evidence type="ECO:0000313" key="2">
    <source>
        <dbReference type="Proteomes" id="UP001338125"/>
    </source>
</evidence>
<dbReference type="EMBL" id="JAVFKD010000014">
    <property type="protein sequence ID" value="KAK5991232.1"/>
    <property type="molecule type" value="Genomic_DNA"/>
</dbReference>
<evidence type="ECO:0000313" key="1">
    <source>
        <dbReference type="EMBL" id="KAK5991232.1"/>
    </source>
</evidence>
<gene>
    <name evidence="1" type="ORF">PT974_09510</name>
</gene>
<keyword evidence="2" id="KW-1185">Reference proteome</keyword>
<sequence length="129" mass="14271">MTLLVEPTTRNRPLLKKMIRDKKIAQLLTSGRIGFHDALVSGSAYLHAGPARDPIFRSRSYFLATLELASCLSPAACLELNHLFGRSVWSRTQPVGLWDETVPHLDDQSILCPSPCIPDDSVVSSLTRI</sequence>
<comment type="caution">
    <text evidence="1">The sequence shown here is derived from an EMBL/GenBank/DDBJ whole genome shotgun (WGS) entry which is preliminary data.</text>
</comment>
<proteinExistence type="predicted"/>
<reference evidence="1 2" key="1">
    <citation type="submission" date="2024-01" db="EMBL/GenBank/DDBJ databases">
        <title>Complete genome of Cladobotryum mycophilum ATHUM6906.</title>
        <authorList>
            <person name="Christinaki A.C."/>
            <person name="Myridakis A.I."/>
            <person name="Kouvelis V.N."/>
        </authorList>
    </citation>
    <scope>NUCLEOTIDE SEQUENCE [LARGE SCALE GENOMIC DNA]</scope>
    <source>
        <strain evidence="1 2">ATHUM6906</strain>
    </source>
</reference>
<dbReference type="Proteomes" id="UP001338125">
    <property type="component" value="Unassembled WGS sequence"/>
</dbReference>
<protein>
    <submittedName>
        <fullName evidence="1">Uncharacterized protein</fullName>
    </submittedName>
</protein>
<name>A0ABR0SHC0_9HYPO</name>